<accession>A0A0L0NZI2</accession>
<protein>
    <submittedName>
        <fullName evidence="1">Uncharacterized protein</fullName>
    </submittedName>
</protein>
<dbReference type="Proteomes" id="UP000037122">
    <property type="component" value="Unassembled WGS sequence"/>
</dbReference>
<dbReference type="EMBL" id="LGST01000026">
    <property type="protein sequence ID" value="KND99135.1"/>
    <property type="molecule type" value="Genomic_DNA"/>
</dbReference>
<gene>
    <name evidence="1" type="ORF">QG37_03929</name>
</gene>
<reference evidence="2" key="1">
    <citation type="journal article" date="2015" name="BMC Genomics">
        <title>Draft genome of a commonly misdiagnosed multidrug resistant pathogen Candida auris.</title>
        <authorList>
            <person name="Chatterjee S."/>
            <person name="Alampalli S.V."/>
            <person name="Nageshan R.K."/>
            <person name="Chettiar S.T."/>
            <person name="Joshi S."/>
            <person name="Tatu U.S."/>
        </authorList>
    </citation>
    <scope>NUCLEOTIDE SEQUENCE [LARGE SCALE GENOMIC DNA]</scope>
    <source>
        <strain evidence="2">6684</strain>
    </source>
</reference>
<evidence type="ECO:0000313" key="2">
    <source>
        <dbReference type="Proteomes" id="UP000037122"/>
    </source>
</evidence>
<comment type="caution">
    <text evidence="1">The sequence shown here is derived from an EMBL/GenBank/DDBJ whole genome shotgun (WGS) entry which is preliminary data.</text>
</comment>
<dbReference type="VEuPathDB" id="FungiDB:QG37_03929"/>
<evidence type="ECO:0000313" key="1">
    <source>
        <dbReference type="EMBL" id="KND99135.1"/>
    </source>
</evidence>
<name>A0A0L0NZI2_CANAR</name>
<sequence length="62" mass="7318">MLPKICLVVLSFAVVHLSILTIQRRLALSLHKDDTLYKEIYHFFFLKLLLKTADIFLQQTEQ</sequence>
<organism evidence="1 2">
    <name type="scientific">Candidozyma auris</name>
    <name type="common">Yeast</name>
    <name type="synonym">Candida auris</name>
    <dbReference type="NCBI Taxonomy" id="498019"/>
    <lineage>
        <taxon>Eukaryota</taxon>
        <taxon>Fungi</taxon>
        <taxon>Dikarya</taxon>
        <taxon>Ascomycota</taxon>
        <taxon>Saccharomycotina</taxon>
        <taxon>Pichiomycetes</taxon>
        <taxon>Metschnikowiaceae</taxon>
        <taxon>Candidozyma</taxon>
    </lineage>
</organism>
<dbReference type="AlphaFoldDB" id="A0A0L0NZI2"/>
<proteinExistence type="predicted"/>